<gene>
    <name evidence="1" type="ORF">JQS30_02155</name>
</gene>
<protein>
    <submittedName>
        <fullName evidence="1">DUF4926 domain-containing protein</fullName>
    </submittedName>
</protein>
<dbReference type="EMBL" id="CP070496">
    <property type="protein sequence ID" value="QSB05755.1"/>
    <property type="molecule type" value="Genomic_DNA"/>
</dbReference>
<dbReference type="Proteomes" id="UP000662939">
    <property type="component" value="Chromosome"/>
</dbReference>
<reference evidence="1" key="1">
    <citation type="submission" date="2021-02" db="EMBL/GenBank/DDBJ databases">
        <title>Natronoglycomyces albus gen. nov., sp. nov, a haloalkaliphilic actinobacterium from a soda solonchak soil.</title>
        <authorList>
            <person name="Sorokin D.Y."/>
            <person name="Khijniak T.V."/>
            <person name="Zakharycheva A.P."/>
            <person name="Boueva O.V."/>
            <person name="Ariskina E.V."/>
            <person name="Hahnke R.L."/>
            <person name="Bunk B."/>
            <person name="Sproer C."/>
            <person name="Schumann P."/>
            <person name="Evtushenko L.I."/>
            <person name="Kublanov I.V."/>
        </authorList>
    </citation>
    <scope>NUCLEOTIDE SEQUENCE</scope>
    <source>
        <strain evidence="1">DSM 106290</strain>
    </source>
</reference>
<dbReference type="AlphaFoldDB" id="A0A895XRF3"/>
<organism evidence="1 2">
    <name type="scientific">Natronoglycomyces albus</name>
    <dbReference type="NCBI Taxonomy" id="2811108"/>
    <lineage>
        <taxon>Bacteria</taxon>
        <taxon>Bacillati</taxon>
        <taxon>Actinomycetota</taxon>
        <taxon>Actinomycetes</taxon>
        <taxon>Glycomycetales</taxon>
        <taxon>Glycomycetaceae</taxon>
        <taxon>Natronoglycomyces</taxon>
    </lineage>
</organism>
<proteinExistence type="predicted"/>
<name>A0A895XRF3_9ACTN</name>
<dbReference type="InterPro" id="IPR032568">
    <property type="entry name" value="DUF4926"/>
</dbReference>
<keyword evidence="2" id="KW-1185">Reference proteome</keyword>
<dbReference type="KEGG" id="nav:JQS30_02155"/>
<accession>A0A895XRF3</accession>
<sequence length="65" mass="7341">MKEIDVVELLVDVPEEGLKAGETGTVVLELDEDTVEVEFVDDEGYTTAQLPLRRDQLRVTWSYEG</sequence>
<dbReference type="Pfam" id="PF16277">
    <property type="entry name" value="DUF4926"/>
    <property type="match status" value="1"/>
</dbReference>
<evidence type="ECO:0000313" key="2">
    <source>
        <dbReference type="Proteomes" id="UP000662939"/>
    </source>
</evidence>
<evidence type="ECO:0000313" key="1">
    <source>
        <dbReference type="EMBL" id="QSB05755.1"/>
    </source>
</evidence>
<dbReference type="RefSeq" id="WP_213171767.1">
    <property type="nucleotide sequence ID" value="NZ_CP070496.1"/>
</dbReference>